<evidence type="ECO:0000313" key="5">
    <source>
        <dbReference type="EMBL" id="TRX41315.1"/>
    </source>
</evidence>
<dbReference type="InterPro" id="IPR001188">
    <property type="entry name" value="Sperm_putr-bd"/>
</dbReference>
<organism evidence="5 6">
    <name type="scientific">Flavobacterium restrictum</name>
    <dbReference type="NCBI Taxonomy" id="2594428"/>
    <lineage>
        <taxon>Bacteria</taxon>
        <taxon>Pseudomonadati</taxon>
        <taxon>Bacteroidota</taxon>
        <taxon>Flavobacteriia</taxon>
        <taxon>Flavobacteriales</taxon>
        <taxon>Flavobacteriaceae</taxon>
        <taxon>Flavobacterium</taxon>
    </lineage>
</organism>
<keyword evidence="3" id="KW-0732">Signal</keyword>
<dbReference type="CDD" id="cd13588">
    <property type="entry name" value="PBP2_polyamine_1"/>
    <property type="match status" value="1"/>
</dbReference>
<dbReference type="InterPro" id="IPR006059">
    <property type="entry name" value="SBP"/>
</dbReference>
<evidence type="ECO:0000256" key="1">
    <source>
        <dbReference type="ARBA" id="ARBA00004418"/>
    </source>
</evidence>
<accession>A0A553E8J0</accession>
<keyword evidence="6" id="KW-1185">Reference proteome</keyword>
<dbReference type="RefSeq" id="WP_144255503.1">
    <property type="nucleotide sequence ID" value="NZ_VJZT01000003.1"/>
</dbReference>
<evidence type="ECO:0000256" key="2">
    <source>
        <dbReference type="ARBA" id="ARBA00022448"/>
    </source>
</evidence>
<dbReference type="Proteomes" id="UP000316371">
    <property type="component" value="Unassembled WGS sequence"/>
</dbReference>
<dbReference type="GO" id="GO:0019808">
    <property type="term" value="F:polyamine binding"/>
    <property type="evidence" value="ECO:0007669"/>
    <property type="project" value="InterPro"/>
</dbReference>
<keyword evidence="2" id="KW-0813">Transport</keyword>
<evidence type="ECO:0000313" key="6">
    <source>
        <dbReference type="Proteomes" id="UP000316371"/>
    </source>
</evidence>
<comment type="subcellular location">
    <subcellularLocation>
        <location evidence="1">Periplasm</location>
    </subcellularLocation>
</comment>
<dbReference type="Pfam" id="PF13416">
    <property type="entry name" value="SBP_bac_8"/>
    <property type="match status" value="1"/>
</dbReference>
<dbReference type="GO" id="GO:0042597">
    <property type="term" value="C:periplasmic space"/>
    <property type="evidence" value="ECO:0007669"/>
    <property type="project" value="UniProtKB-SubCell"/>
</dbReference>
<dbReference type="PANTHER" id="PTHR30222:SF17">
    <property type="entry name" value="SPERMIDINE_PUTRESCINE-BINDING PERIPLASMIC PROTEIN"/>
    <property type="match status" value="1"/>
</dbReference>
<protein>
    <submittedName>
        <fullName evidence="5">ABC transporter substrate-binding protein</fullName>
    </submittedName>
</protein>
<gene>
    <name evidence="5" type="ORF">FNW21_04240</name>
</gene>
<dbReference type="PRINTS" id="PR00909">
    <property type="entry name" value="SPERMDNBNDNG"/>
</dbReference>
<dbReference type="SUPFAM" id="SSF53850">
    <property type="entry name" value="Periplasmic binding protein-like II"/>
    <property type="match status" value="1"/>
</dbReference>
<dbReference type="EMBL" id="VJZT01000003">
    <property type="protein sequence ID" value="TRX41315.1"/>
    <property type="molecule type" value="Genomic_DNA"/>
</dbReference>
<dbReference type="Gene3D" id="3.40.190.10">
    <property type="entry name" value="Periplasmic binding protein-like II"/>
    <property type="match status" value="2"/>
</dbReference>
<reference evidence="5 6" key="1">
    <citation type="submission" date="2019-07" db="EMBL/GenBank/DDBJ databases">
        <title>Novel species of Flavobacterium.</title>
        <authorList>
            <person name="Liu Q."/>
            <person name="Xin Y.-H."/>
        </authorList>
    </citation>
    <scope>NUCLEOTIDE SEQUENCE [LARGE SCALE GENOMIC DNA]</scope>
    <source>
        <strain evidence="5 6">LB1R34</strain>
    </source>
</reference>
<name>A0A553E8J0_9FLAO</name>
<evidence type="ECO:0000256" key="4">
    <source>
        <dbReference type="ARBA" id="ARBA00022764"/>
    </source>
</evidence>
<sequence>MKKIALSVLVIAGLFTSCGKKTEEAKAETIDLEALKGSTLNILAWEGYADASFTKAFEEKYGVTVKGTYFGSSDELVSKLQSGGGASYDVITPSSDVAGYIVSSDLVEPLATDELTAWATLSPVLKGMKDVQKDGKTYGMPFTWGPDYLIYNADVIKETPTSWNLFFDPKYKGKIAMYDDISSIYLAAQLLGYDKTDQSVLYNLTEEQLAACKAKLVELKPQVRKNWASAGELDNLFKNKEVVAAVGWPLTPANLNKQGMNIKAVIPSEGATGWIDRLMIVKGAKNKQLAQLWLEYVSQPAVMAQIAEFTQYYVSNPAANALLTPETQKLMDVASMDSMFKTLNFWQPVKNRKRYNEIWSEVKNQ</sequence>
<evidence type="ECO:0000256" key="3">
    <source>
        <dbReference type="ARBA" id="ARBA00022729"/>
    </source>
</evidence>
<dbReference type="AlphaFoldDB" id="A0A553E8J0"/>
<dbReference type="GO" id="GO:0015846">
    <property type="term" value="P:polyamine transport"/>
    <property type="evidence" value="ECO:0007669"/>
    <property type="project" value="InterPro"/>
</dbReference>
<proteinExistence type="predicted"/>
<comment type="caution">
    <text evidence="5">The sequence shown here is derived from an EMBL/GenBank/DDBJ whole genome shotgun (WGS) entry which is preliminary data.</text>
</comment>
<dbReference type="PROSITE" id="PS51257">
    <property type="entry name" value="PROKAR_LIPOPROTEIN"/>
    <property type="match status" value="1"/>
</dbReference>
<dbReference type="OrthoDB" id="9803735at2"/>
<keyword evidence="4" id="KW-0574">Periplasm</keyword>
<dbReference type="PANTHER" id="PTHR30222">
    <property type="entry name" value="SPERMIDINE/PUTRESCINE-BINDING PERIPLASMIC PROTEIN"/>
    <property type="match status" value="1"/>
</dbReference>